<sequence length="370" mass="39475">MEGNRTNEAQSALWNGPSGLAWVDAQRSLDRMFEPFETLLADGAVVASSSSVLDVGCGTGAVTLAIARRIGAHAHCTGLDISAQMIAAARARVEREGVDADFVHADAQTHAFAPGQFDLIVSRFGVMFFDDPVQAFANLRHAARPNAQLRFVAWRGAADNPFMTTAERVAAPLLPAMPARQPGAPGQFAFGDRQRIASVLSDSGWADIAIEPIDIACALPVSELDDYIARLGPVGLALRQVDDATRRRVIDTVRAMCRARTCASTRRAGSSPRGRRLHDASGKWRQPVVRHACCRSCVTRLRRRAKGRYQSRLARNISQAQLAATSASPSSTASTPSAKPGGISPLFGTGDRLAVIAIAPPASSAMQKIQ</sequence>
<dbReference type="CDD" id="cd02440">
    <property type="entry name" value="AdoMet_MTases"/>
    <property type="match status" value="1"/>
</dbReference>
<feature type="domain" description="Methyltransferase" evidence="4">
    <location>
        <begin position="52"/>
        <end position="146"/>
    </location>
</feature>
<organism evidence="5 6">
    <name type="scientific">Burkholderia diffusa</name>
    <dbReference type="NCBI Taxonomy" id="488732"/>
    <lineage>
        <taxon>Bacteria</taxon>
        <taxon>Pseudomonadati</taxon>
        <taxon>Pseudomonadota</taxon>
        <taxon>Betaproteobacteria</taxon>
        <taxon>Burkholderiales</taxon>
        <taxon>Burkholderiaceae</taxon>
        <taxon>Burkholderia</taxon>
        <taxon>Burkholderia cepacia complex</taxon>
    </lineage>
</organism>
<dbReference type="InterPro" id="IPR041698">
    <property type="entry name" value="Methyltransf_25"/>
</dbReference>
<keyword evidence="1 5" id="KW-0489">Methyltransferase</keyword>
<evidence type="ECO:0000256" key="2">
    <source>
        <dbReference type="ARBA" id="ARBA00022679"/>
    </source>
</evidence>
<protein>
    <submittedName>
        <fullName evidence="5">SAM-dependent methyltransferase</fullName>
    </submittedName>
</protein>
<dbReference type="InterPro" id="IPR029063">
    <property type="entry name" value="SAM-dependent_MTases_sf"/>
</dbReference>
<dbReference type="EMBL" id="CABVPN010000024">
    <property type="protein sequence ID" value="VWB97183.1"/>
    <property type="molecule type" value="Genomic_DNA"/>
</dbReference>
<dbReference type="Proteomes" id="UP000494125">
    <property type="component" value="Unassembled WGS sequence"/>
</dbReference>
<accession>A0A6P2NRF0</accession>
<dbReference type="PANTHER" id="PTHR43861">
    <property type="entry name" value="TRANS-ACONITATE 2-METHYLTRANSFERASE-RELATED"/>
    <property type="match status" value="1"/>
</dbReference>
<reference evidence="5 6" key="1">
    <citation type="submission" date="2019-09" db="EMBL/GenBank/DDBJ databases">
        <authorList>
            <person name="Depoorter E."/>
        </authorList>
    </citation>
    <scope>NUCLEOTIDE SEQUENCE [LARGE SCALE GENOMIC DNA]</scope>
    <source>
        <strain evidence="5">LMG 24065</strain>
    </source>
</reference>
<dbReference type="Pfam" id="PF13649">
    <property type="entry name" value="Methyltransf_25"/>
    <property type="match status" value="1"/>
</dbReference>
<proteinExistence type="predicted"/>
<evidence type="ECO:0000256" key="1">
    <source>
        <dbReference type="ARBA" id="ARBA00022603"/>
    </source>
</evidence>
<evidence type="ECO:0000313" key="5">
    <source>
        <dbReference type="EMBL" id="VWB97183.1"/>
    </source>
</evidence>
<dbReference type="PANTHER" id="PTHR43861:SF1">
    <property type="entry name" value="TRANS-ACONITATE 2-METHYLTRANSFERASE"/>
    <property type="match status" value="1"/>
</dbReference>
<dbReference type="GO" id="GO:0032259">
    <property type="term" value="P:methylation"/>
    <property type="evidence" value="ECO:0007669"/>
    <property type="project" value="UniProtKB-KW"/>
</dbReference>
<dbReference type="GO" id="GO:0008168">
    <property type="term" value="F:methyltransferase activity"/>
    <property type="evidence" value="ECO:0007669"/>
    <property type="project" value="UniProtKB-KW"/>
</dbReference>
<evidence type="ECO:0000313" key="6">
    <source>
        <dbReference type="Proteomes" id="UP000494125"/>
    </source>
</evidence>
<dbReference type="Gene3D" id="3.40.50.150">
    <property type="entry name" value="Vaccinia Virus protein VP39"/>
    <property type="match status" value="1"/>
</dbReference>
<dbReference type="AlphaFoldDB" id="A0A6P2NRF0"/>
<feature type="compositionally biased region" description="Low complexity" evidence="3">
    <location>
        <begin position="323"/>
        <end position="338"/>
    </location>
</feature>
<keyword evidence="2 5" id="KW-0808">Transferase</keyword>
<dbReference type="SUPFAM" id="SSF53335">
    <property type="entry name" value="S-adenosyl-L-methionine-dependent methyltransferases"/>
    <property type="match status" value="1"/>
</dbReference>
<feature type="region of interest" description="Disordered" evidence="3">
    <location>
        <begin position="320"/>
        <end position="344"/>
    </location>
</feature>
<name>A0A6P2NRF0_9BURK</name>
<keyword evidence="6" id="KW-1185">Reference proteome</keyword>
<evidence type="ECO:0000259" key="4">
    <source>
        <dbReference type="Pfam" id="PF13649"/>
    </source>
</evidence>
<gene>
    <name evidence="5" type="ORF">BDI24065_04681</name>
</gene>
<evidence type="ECO:0000256" key="3">
    <source>
        <dbReference type="SAM" id="MobiDB-lite"/>
    </source>
</evidence>